<dbReference type="EMBL" id="CP016365">
    <property type="protein sequence ID" value="APG49009.1"/>
    <property type="molecule type" value="Genomic_DNA"/>
</dbReference>
<sequence length="32" mass="3818">MSIQMLFCGLTHVDTMTQRKFLDNTERQRAVF</sequence>
<dbReference type="AlphaFoldDB" id="A0A1L3I9Z5"/>
<dbReference type="KEGG" id="php:PhaeoP97_03658"/>
<organism evidence="1 3">
    <name type="scientific">Phaeobacter porticola</name>
    <dbReference type="NCBI Taxonomy" id="1844006"/>
    <lineage>
        <taxon>Bacteria</taxon>
        <taxon>Pseudomonadati</taxon>
        <taxon>Pseudomonadota</taxon>
        <taxon>Alphaproteobacteria</taxon>
        <taxon>Rhodobacterales</taxon>
        <taxon>Roseobacteraceae</taxon>
        <taxon>Phaeobacter</taxon>
    </lineage>
</organism>
<name>A0A1L3I9Z5_9RHOB</name>
<gene>
    <name evidence="1" type="ORF">PhaeoP97_03658</name>
    <name evidence="2" type="ORF">PhaeoP97_03660</name>
</gene>
<reference evidence="1" key="2">
    <citation type="journal article" date="2017" name="Front. Microbiol.">
        <title>Phaeobacter piscinae sp. nov., a species of the Roseobacter group and potential aquaculture probiont.</title>
        <authorList>
            <person name="Sonnenschein E.C."/>
            <person name="Phippen C.B.W."/>
            <person name="Nielsen K.F."/>
            <person name="Mateiu R.V."/>
            <person name="Melchiorsen J."/>
            <person name="Gram L."/>
            <person name="Overmann J."/>
            <person name="Freese H.M."/>
        </authorList>
    </citation>
    <scope>NUCLEOTIDE SEQUENCE</scope>
    <source>
        <strain evidence="1">P97</strain>
        <plasmid evidence="1">pP97_a</plasmid>
    </source>
</reference>
<geneLocation type="plasmid" evidence="3">
    <name>pp97_a</name>
</geneLocation>
<evidence type="ECO:0000313" key="3">
    <source>
        <dbReference type="Proteomes" id="UP000183859"/>
    </source>
</evidence>
<keyword evidence="1" id="KW-0614">Plasmid</keyword>
<keyword evidence="3" id="KW-1185">Reference proteome</keyword>
<dbReference type="Proteomes" id="UP000183859">
    <property type="component" value="Plasmid pP97_a"/>
</dbReference>
<proteinExistence type="predicted"/>
<dbReference type="EMBL" id="CP016365">
    <property type="protein sequence ID" value="APG49011.1"/>
    <property type="molecule type" value="Genomic_DNA"/>
</dbReference>
<dbReference type="KEGG" id="php:PhaeoP97_03660"/>
<accession>A0A1L3I9Z5</accession>
<protein>
    <submittedName>
        <fullName evidence="1">Uncharacterized protein</fullName>
    </submittedName>
</protein>
<reference evidence="1" key="3">
    <citation type="journal article" date="2017" name="Int. J. Syst. Evol. Microbiol.">
        <title>Phaeobacter porticola sp. nov., an antibiotic-producing bacterium isolated from a sea harbour.</title>
        <authorList>
            <person name="Breider S."/>
            <person name="Freese H.M."/>
            <person name="Sproer C."/>
            <person name="Simon M."/>
            <person name="Overmann J."/>
            <person name="Brinkhoff T."/>
        </authorList>
    </citation>
    <scope>NUCLEOTIDE SEQUENCE</scope>
    <source>
        <strain evidence="1">P97</strain>
        <plasmid evidence="1">pP97_a</plasmid>
    </source>
</reference>
<evidence type="ECO:0000313" key="2">
    <source>
        <dbReference type="EMBL" id="APG49011.1"/>
    </source>
</evidence>
<evidence type="ECO:0000313" key="1">
    <source>
        <dbReference type="EMBL" id="APG49009.1"/>
    </source>
</evidence>
<geneLocation type="plasmid" evidence="1">
    <name>pP97_a</name>
</geneLocation>
<reference evidence="3" key="1">
    <citation type="submission" date="2016-07" db="EMBL/GenBank/DDBJ databases">
        <title>Phaeobacter portensis sp. nov., a tropodithietic acid producing bacterium isolated from a German harbor.</title>
        <authorList>
            <person name="Freese H.M."/>
            <person name="Bunk B."/>
            <person name="Breider S."/>
            <person name="Brinkhoff T."/>
        </authorList>
    </citation>
    <scope>NUCLEOTIDE SEQUENCE [LARGE SCALE GENOMIC DNA]</scope>
    <source>
        <strain evidence="3">P97</strain>
        <plasmid evidence="3">pp97_a</plasmid>
    </source>
</reference>